<sequence>MDNIAENGKLLRLYPLFTNRETSHYVALAIMRDIYKELKFMVVDLTEKKVIDLEYPRELSSLHFSVKSNNSDKFFVIADNTNGFLTVFDRESYQLAEDIPSFKSRVMNEKCVFDLKGNWLIYNASSKDQILNGIMKSSAYDLARTPLRLARKNSLSKKILKGLSKTTVDSVLMLSEISQSKIKQYFASTSPPKQQQQQQQSFNQRRGAQGSSDILGSSPTDDGFDDDDDVLKPHNWREIIVKLYNTLNVNSNYVVLVDLSVGGKPMFYFSPPDGCSQISLSSYDMALTTVANRGDDIYLWDYTNFKNELVLMDKFKRGKTASIVNNVIVCENDKSVLLLSKLNGSIHCFKNEFMDEYNSNGGSTMASQSVNDWCLSNLGFKKMGLIQHDINDQKAHFDDVAVIGDSGHLFTIKLKTGLVNWKYELPTIPKEETPAYLTSGPLKTEHAEQSGEDEGEKYVPAIFEIFKLPSGKPIDVLSQVEIETCKPYVFAHKQKRVYFSNFETPQKFDTDEDLTTFGHDIVGCFKQLKVGKKSNMKIKFQQDFTTCPEADVKDTQSTVDGNYAGLQDIRKAMEGSLIA</sequence>
<evidence type="ECO:0000313" key="2">
    <source>
        <dbReference type="EMBL" id="GMG20235.1"/>
    </source>
</evidence>
<evidence type="ECO:0000256" key="1">
    <source>
        <dbReference type="SAM" id="MobiDB-lite"/>
    </source>
</evidence>
<protein>
    <submittedName>
        <fullName evidence="2">Unnamed protein product</fullName>
    </submittedName>
</protein>
<comment type="caution">
    <text evidence="2">The sequence shown here is derived from an EMBL/GenBank/DDBJ whole genome shotgun (WGS) entry which is preliminary data.</text>
</comment>
<evidence type="ECO:0000313" key="3">
    <source>
        <dbReference type="Proteomes" id="UP001165063"/>
    </source>
</evidence>
<dbReference type="EMBL" id="BSXU01000318">
    <property type="protein sequence ID" value="GMG20235.1"/>
    <property type="molecule type" value="Genomic_DNA"/>
</dbReference>
<dbReference type="SUPFAM" id="SSF69322">
    <property type="entry name" value="Tricorn protease domain 2"/>
    <property type="match status" value="1"/>
</dbReference>
<accession>A0A9W6YSR0</accession>
<organism evidence="2 3">
    <name type="scientific">Ambrosiozyma monospora</name>
    <name type="common">Yeast</name>
    <name type="synonym">Endomycopsis monosporus</name>
    <dbReference type="NCBI Taxonomy" id="43982"/>
    <lineage>
        <taxon>Eukaryota</taxon>
        <taxon>Fungi</taxon>
        <taxon>Dikarya</taxon>
        <taxon>Ascomycota</taxon>
        <taxon>Saccharomycotina</taxon>
        <taxon>Pichiomycetes</taxon>
        <taxon>Pichiales</taxon>
        <taxon>Pichiaceae</taxon>
        <taxon>Ambrosiozyma</taxon>
    </lineage>
</organism>
<name>A0A9W6YSR0_AMBMO</name>
<reference evidence="2" key="1">
    <citation type="submission" date="2023-04" db="EMBL/GenBank/DDBJ databases">
        <title>Ambrosiozyma monospora NBRC 1965.</title>
        <authorList>
            <person name="Ichikawa N."/>
            <person name="Sato H."/>
            <person name="Tonouchi N."/>
        </authorList>
    </citation>
    <scope>NUCLEOTIDE SEQUENCE</scope>
    <source>
        <strain evidence="2">NBRC 1965</strain>
    </source>
</reference>
<feature type="region of interest" description="Disordered" evidence="1">
    <location>
        <begin position="186"/>
        <end position="228"/>
    </location>
</feature>
<keyword evidence="3" id="KW-1185">Reference proteome</keyword>
<feature type="compositionally biased region" description="Polar residues" evidence="1">
    <location>
        <begin position="201"/>
        <end position="220"/>
    </location>
</feature>
<dbReference type="Proteomes" id="UP001165063">
    <property type="component" value="Unassembled WGS sequence"/>
</dbReference>
<dbReference type="OrthoDB" id="4089169at2759"/>
<gene>
    <name evidence="2" type="ORF">Amon01_000107600</name>
</gene>
<dbReference type="AlphaFoldDB" id="A0A9W6YSR0"/>
<proteinExistence type="predicted"/>